<evidence type="ECO:0000313" key="3">
    <source>
        <dbReference type="Proteomes" id="UP000807342"/>
    </source>
</evidence>
<comment type="caution">
    <text evidence="2">The sequence shown here is derived from an EMBL/GenBank/DDBJ whole genome shotgun (WGS) entry which is preliminary data.</text>
</comment>
<keyword evidence="3" id="KW-1185">Reference proteome</keyword>
<dbReference type="EMBL" id="MU151093">
    <property type="protein sequence ID" value="KAF9450999.1"/>
    <property type="molecule type" value="Genomic_DNA"/>
</dbReference>
<evidence type="ECO:0000313" key="2">
    <source>
        <dbReference type="EMBL" id="KAF9450999.1"/>
    </source>
</evidence>
<sequence length="121" mass="13961">MVEFVTGLGAGKRTLVQDLRPEVRRGWEVKTGARFGNEPKSLESTLTYLFLSPWGFLYSRHWIARISIVRKIILSTWWICRVPLFVAHVGAFLSTAFSLDQGMSTVYEEKKLRKERGKVRT</sequence>
<dbReference type="AlphaFoldDB" id="A0A9P6C759"/>
<evidence type="ECO:0000256" key="1">
    <source>
        <dbReference type="SAM" id="Phobius"/>
    </source>
</evidence>
<feature type="transmembrane region" description="Helical" evidence="1">
    <location>
        <begin position="45"/>
        <end position="63"/>
    </location>
</feature>
<gene>
    <name evidence="2" type="ORF">P691DRAFT_415248</name>
</gene>
<keyword evidence="1" id="KW-0472">Membrane</keyword>
<keyword evidence="1" id="KW-0812">Transmembrane</keyword>
<feature type="transmembrane region" description="Helical" evidence="1">
    <location>
        <begin position="75"/>
        <end position="97"/>
    </location>
</feature>
<protein>
    <submittedName>
        <fullName evidence="2">Uncharacterized protein</fullName>
    </submittedName>
</protein>
<proteinExistence type="predicted"/>
<reference evidence="2" key="1">
    <citation type="submission" date="2020-11" db="EMBL/GenBank/DDBJ databases">
        <authorList>
            <consortium name="DOE Joint Genome Institute"/>
            <person name="Ahrendt S."/>
            <person name="Riley R."/>
            <person name="Andreopoulos W."/>
            <person name="Labutti K."/>
            <person name="Pangilinan J."/>
            <person name="Ruiz-Duenas F.J."/>
            <person name="Barrasa J.M."/>
            <person name="Sanchez-Garcia M."/>
            <person name="Camarero S."/>
            <person name="Miyauchi S."/>
            <person name="Serrano A."/>
            <person name="Linde D."/>
            <person name="Babiker R."/>
            <person name="Drula E."/>
            <person name="Ayuso-Fernandez I."/>
            <person name="Pacheco R."/>
            <person name="Padilla G."/>
            <person name="Ferreira P."/>
            <person name="Barriuso J."/>
            <person name="Kellner H."/>
            <person name="Castanera R."/>
            <person name="Alfaro M."/>
            <person name="Ramirez L."/>
            <person name="Pisabarro A.G."/>
            <person name="Kuo A."/>
            <person name="Tritt A."/>
            <person name="Lipzen A."/>
            <person name="He G."/>
            <person name="Yan M."/>
            <person name="Ng V."/>
            <person name="Cullen D."/>
            <person name="Martin F."/>
            <person name="Rosso M.-N."/>
            <person name="Henrissat B."/>
            <person name="Hibbett D."/>
            <person name="Martinez A.T."/>
            <person name="Grigoriev I.V."/>
        </authorList>
    </citation>
    <scope>NUCLEOTIDE SEQUENCE</scope>
    <source>
        <strain evidence="2">MF-IS2</strain>
    </source>
</reference>
<organism evidence="2 3">
    <name type="scientific">Macrolepiota fuliginosa MF-IS2</name>
    <dbReference type="NCBI Taxonomy" id="1400762"/>
    <lineage>
        <taxon>Eukaryota</taxon>
        <taxon>Fungi</taxon>
        <taxon>Dikarya</taxon>
        <taxon>Basidiomycota</taxon>
        <taxon>Agaricomycotina</taxon>
        <taxon>Agaricomycetes</taxon>
        <taxon>Agaricomycetidae</taxon>
        <taxon>Agaricales</taxon>
        <taxon>Agaricineae</taxon>
        <taxon>Agaricaceae</taxon>
        <taxon>Macrolepiota</taxon>
    </lineage>
</organism>
<keyword evidence="1" id="KW-1133">Transmembrane helix</keyword>
<accession>A0A9P6C759</accession>
<dbReference type="Proteomes" id="UP000807342">
    <property type="component" value="Unassembled WGS sequence"/>
</dbReference>
<name>A0A9P6C759_9AGAR</name>